<accession>A0A956NCF2</accession>
<comment type="subunit">
    <text evidence="7">Consists of a catalytic RNA component (M1 or rnpB) and a protein subunit.</text>
</comment>
<dbReference type="NCBIfam" id="TIGR00188">
    <property type="entry name" value="rnpA"/>
    <property type="match status" value="1"/>
</dbReference>
<dbReference type="GO" id="GO:0000049">
    <property type="term" value="F:tRNA binding"/>
    <property type="evidence" value="ECO:0007669"/>
    <property type="project" value="UniProtKB-UniRule"/>
</dbReference>
<name>A0A956NCF2_UNCEI</name>
<evidence type="ECO:0000313" key="9">
    <source>
        <dbReference type="EMBL" id="MCA9755731.1"/>
    </source>
</evidence>
<evidence type="ECO:0000256" key="8">
    <source>
        <dbReference type="NCBIfam" id="TIGR00188"/>
    </source>
</evidence>
<dbReference type="Pfam" id="PF00825">
    <property type="entry name" value="Ribonuclease_P"/>
    <property type="match status" value="1"/>
</dbReference>
<dbReference type="SUPFAM" id="SSF54211">
    <property type="entry name" value="Ribosomal protein S5 domain 2-like"/>
    <property type="match status" value="1"/>
</dbReference>
<dbReference type="GO" id="GO:0042781">
    <property type="term" value="F:3'-tRNA processing endoribonuclease activity"/>
    <property type="evidence" value="ECO:0007669"/>
    <property type="project" value="TreeGrafter"/>
</dbReference>
<evidence type="ECO:0000256" key="5">
    <source>
        <dbReference type="ARBA" id="ARBA00022801"/>
    </source>
</evidence>
<evidence type="ECO:0000256" key="2">
    <source>
        <dbReference type="ARBA" id="ARBA00022694"/>
    </source>
</evidence>
<evidence type="ECO:0000256" key="6">
    <source>
        <dbReference type="ARBA" id="ARBA00022884"/>
    </source>
</evidence>
<comment type="catalytic activity">
    <reaction evidence="7">
        <text>Endonucleolytic cleavage of RNA, removing 5'-extranucleotides from tRNA precursor.</text>
        <dbReference type="EC" id="3.1.26.5"/>
    </reaction>
</comment>
<dbReference type="GO" id="GO:0004526">
    <property type="term" value="F:ribonuclease P activity"/>
    <property type="evidence" value="ECO:0007669"/>
    <property type="project" value="UniProtKB-UniRule"/>
</dbReference>
<comment type="function">
    <text evidence="1 7">RNaseP catalyzes the removal of the 5'-leader sequence from pre-tRNA to produce the mature 5'-terminus. It can also cleave other RNA substrates such as 4.5S RNA. The protein component plays an auxiliary but essential role in vivo by binding to the 5'-leader sequence and broadening the substrate specificity of the ribozyme.</text>
</comment>
<keyword evidence="3 7" id="KW-0540">Nuclease</keyword>
<evidence type="ECO:0000256" key="3">
    <source>
        <dbReference type="ARBA" id="ARBA00022722"/>
    </source>
</evidence>
<evidence type="ECO:0000256" key="7">
    <source>
        <dbReference type="HAMAP-Rule" id="MF_00227"/>
    </source>
</evidence>
<dbReference type="InterPro" id="IPR020568">
    <property type="entry name" value="Ribosomal_Su5_D2-typ_SF"/>
</dbReference>
<gene>
    <name evidence="7 9" type="primary">rnpA</name>
    <name evidence="9" type="ORF">KDA27_08015</name>
</gene>
<dbReference type="AlphaFoldDB" id="A0A956NCF2"/>
<dbReference type="InterPro" id="IPR014721">
    <property type="entry name" value="Ribsml_uS5_D2-typ_fold_subgr"/>
</dbReference>
<keyword evidence="4 7" id="KW-0255">Endonuclease</keyword>
<reference evidence="9" key="2">
    <citation type="journal article" date="2021" name="Microbiome">
        <title>Successional dynamics and alternative stable states in a saline activated sludge microbial community over 9 years.</title>
        <authorList>
            <person name="Wang Y."/>
            <person name="Ye J."/>
            <person name="Ju F."/>
            <person name="Liu L."/>
            <person name="Boyd J.A."/>
            <person name="Deng Y."/>
            <person name="Parks D.H."/>
            <person name="Jiang X."/>
            <person name="Yin X."/>
            <person name="Woodcroft B.J."/>
            <person name="Tyson G.W."/>
            <person name="Hugenholtz P."/>
            <person name="Polz M.F."/>
            <person name="Zhang T."/>
        </authorList>
    </citation>
    <scope>NUCLEOTIDE SEQUENCE</scope>
    <source>
        <strain evidence="9">HKST-UBA02</strain>
    </source>
</reference>
<keyword evidence="5 7" id="KW-0378">Hydrolase</keyword>
<comment type="similarity">
    <text evidence="7">Belongs to the RnpA family.</text>
</comment>
<dbReference type="EMBL" id="JAGQHS010000030">
    <property type="protein sequence ID" value="MCA9755731.1"/>
    <property type="molecule type" value="Genomic_DNA"/>
</dbReference>
<dbReference type="EC" id="3.1.26.5" evidence="7 8"/>
<dbReference type="InterPro" id="IPR020539">
    <property type="entry name" value="RNase_P_CS"/>
</dbReference>
<organism evidence="9 10">
    <name type="scientific">Eiseniibacteriota bacterium</name>
    <dbReference type="NCBI Taxonomy" id="2212470"/>
    <lineage>
        <taxon>Bacteria</taxon>
        <taxon>Candidatus Eiseniibacteriota</taxon>
    </lineage>
</organism>
<protein>
    <recommendedName>
        <fullName evidence="7 8">Ribonuclease P protein component</fullName>
        <shortName evidence="7">RNase P protein</shortName>
        <shortName evidence="7">RNaseP protein</shortName>
        <ecNumber evidence="7 8">3.1.26.5</ecNumber>
    </recommendedName>
    <alternativeName>
        <fullName evidence="7">Protein C5</fullName>
    </alternativeName>
</protein>
<dbReference type="PANTHER" id="PTHR33992:SF1">
    <property type="entry name" value="RIBONUCLEASE P PROTEIN COMPONENT"/>
    <property type="match status" value="1"/>
</dbReference>
<evidence type="ECO:0000256" key="1">
    <source>
        <dbReference type="ARBA" id="ARBA00002663"/>
    </source>
</evidence>
<dbReference type="PROSITE" id="PS00648">
    <property type="entry name" value="RIBONUCLEASE_P"/>
    <property type="match status" value="1"/>
</dbReference>
<keyword evidence="2 7" id="KW-0819">tRNA processing</keyword>
<proteinExistence type="inferred from homology"/>
<dbReference type="GO" id="GO:0030677">
    <property type="term" value="C:ribonuclease P complex"/>
    <property type="evidence" value="ECO:0007669"/>
    <property type="project" value="TreeGrafter"/>
</dbReference>
<dbReference type="InterPro" id="IPR000100">
    <property type="entry name" value="RNase_P"/>
</dbReference>
<dbReference type="Proteomes" id="UP000739538">
    <property type="component" value="Unassembled WGS sequence"/>
</dbReference>
<comment type="caution">
    <text evidence="9">The sequence shown here is derived from an EMBL/GenBank/DDBJ whole genome shotgun (WGS) entry which is preliminary data.</text>
</comment>
<dbReference type="GO" id="GO:0001682">
    <property type="term" value="P:tRNA 5'-leader removal"/>
    <property type="evidence" value="ECO:0007669"/>
    <property type="project" value="UniProtKB-UniRule"/>
</dbReference>
<keyword evidence="6 7" id="KW-0694">RNA-binding</keyword>
<evidence type="ECO:0000256" key="4">
    <source>
        <dbReference type="ARBA" id="ARBA00022759"/>
    </source>
</evidence>
<dbReference type="HAMAP" id="MF_00227">
    <property type="entry name" value="RNase_P"/>
    <property type="match status" value="1"/>
</dbReference>
<dbReference type="PANTHER" id="PTHR33992">
    <property type="entry name" value="RIBONUCLEASE P PROTEIN COMPONENT"/>
    <property type="match status" value="1"/>
</dbReference>
<evidence type="ECO:0000313" key="10">
    <source>
        <dbReference type="Proteomes" id="UP000739538"/>
    </source>
</evidence>
<reference evidence="9" key="1">
    <citation type="submission" date="2020-04" db="EMBL/GenBank/DDBJ databases">
        <authorList>
            <person name="Zhang T."/>
        </authorList>
    </citation>
    <scope>NUCLEOTIDE SEQUENCE</scope>
    <source>
        <strain evidence="9">HKST-UBA02</strain>
    </source>
</reference>
<sequence>MTEETLRRKKDFQRLYEHGSSARAQTVVLIYEKKVDRPYGAAVVASRKVGKAVERNRAKRWLREAHRLLRSECRLEGVHLVLIARRSAATAGFHQIRDDISRLYEHAGFIETSRDS</sequence>
<dbReference type="Gene3D" id="3.30.230.10">
    <property type="match status" value="1"/>
</dbReference>